<evidence type="ECO:0000313" key="1">
    <source>
        <dbReference type="EMBL" id="AHB36020.1"/>
    </source>
</evidence>
<dbReference type="PATRIC" id="fig|1276258.3.peg.168"/>
<reference evidence="1 2" key="1">
    <citation type="journal article" date="2014" name="Genome Announc.">
        <title>Complete Genome Sequence of Spiroplasma apis B31T (ATCC 33834), a Bacterium Associated with May Disease of Honeybees (Apis mellifera).</title>
        <authorList>
            <person name="Ku C."/>
            <person name="Lo W.S."/>
            <person name="Chen L.L."/>
            <person name="Kuo C.H."/>
        </authorList>
    </citation>
    <scope>NUCLEOTIDE SEQUENCE [LARGE SCALE GENOMIC DNA]</scope>
    <source>
        <strain evidence="1">B31</strain>
    </source>
</reference>
<keyword evidence="2" id="KW-1185">Reference proteome</keyword>
<name>V5RJS4_SPIAP</name>
<protein>
    <submittedName>
        <fullName evidence="1">Uncharacterized protein</fullName>
    </submittedName>
</protein>
<accession>V5RJS4</accession>
<dbReference type="STRING" id="1276258.SAPIS_v1c01740"/>
<proteinExistence type="predicted"/>
<dbReference type="HOGENOM" id="CLU_1026384_0_0_14"/>
<dbReference type="OrthoDB" id="388693at2"/>
<dbReference type="RefSeq" id="WP_023788954.1">
    <property type="nucleotide sequence ID" value="NC_022998.1"/>
</dbReference>
<organism evidence="1 2">
    <name type="scientific">Spiroplasma apis B31</name>
    <dbReference type="NCBI Taxonomy" id="1276258"/>
    <lineage>
        <taxon>Bacteria</taxon>
        <taxon>Bacillati</taxon>
        <taxon>Mycoplasmatota</taxon>
        <taxon>Mollicutes</taxon>
        <taxon>Entomoplasmatales</taxon>
        <taxon>Spiroplasmataceae</taxon>
        <taxon>Spiroplasma</taxon>
    </lineage>
</organism>
<gene>
    <name evidence="1" type="ORF">SAPIS_v1c01740</name>
</gene>
<dbReference type="KEGG" id="sapi:SAPIS_v1c01740"/>
<dbReference type="EMBL" id="CP006682">
    <property type="protein sequence ID" value="AHB36020.1"/>
    <property type="molecule type" value="Genomic_DNA"/>
</dbReference>
<dbReference type="Proteomes" id="UP000018550">
    <property type="component" value="Chromosome"/>
</dbReference>
<sequence>MSYREWEYYSFIPYETINKEVFILLSLFGEDNKFLQAIQKNWFKYKDVAMFRNYIETAFEQIEVENKAEVDRDSLSCLLRMMSICDTFTDYEYIYGITRDYYIETKKNQQKELRLYDYSFKQYFDLLIKGFKEELKDIKVPSRYVTKTGEISRTMEGIKGIKDFKKVIKENYKINDLISDLLDDLEDDSDGNSEFESDHEVVLYNFAIYYSTKFYFGLLLREKIILVEEKNTNCIIEEYKPLIEEDDMRLTETQMLTDQSLEIFYKTLKN</sequence>
<dbReference type="AlphaFoldDB" id="V5RJS4"/>
<evidence type="ECO:0000313" key="2">
    <source>
        <dbReference type="Proteomes" id="UP000018550"/>
    </source>
</evidence>